<gene>
    <name evidence="2" type="ORF">UFOPK2658_00945</name>
</gene>
<dbReference type="InterPro" id="IPR004360">
    <property type="entry name" value="Glyas_Fos-R_dOase_dom"/>
</dbReference>
<sequence>MEVLGIHHVNVNIHSLPEALAFYVDGLGFTSFDRPGFKIDGAWLNMGPHELHLFVRPDAVIDRNQHFALAVTDINDCARHLEAKGLKYRLAPEMAGVNRQIFIHDPSGNRIELNEVKPNN</sequence>
<dbReference type="PANTHER" id="PTHR46142:SF3">
    <property type="entry name" value="F18B13.24 PROTEIN"/>
    <property type="match status" value="1"/>
</dbReference>
<dbReference type="EMBL" id="CAEZYH010000034">
    <property type="protein sequence ID" value="CAB4719898.1"/>
    <property type="molecule type" value="Genomic_DNA"/>
</dbReference>
<accession>A0A6J6REQ2</accession>
<dbReference type="AlphaFoldDB" id="A0A6J6REQ2"/>
<evidence type="ECO:0000313" key="2">
    <source>
        <dbReference type="EMBL" id="CAB4719898.1"/>
    </source>
</evidence>
<protein>
    <submittedName>
        <fullName evidence="2">Unannotated protein</fullName>
    </submittedName>
</protein>
<name>A0A6J6REQ2_9ZZZZ</name>
<dbReference type="Gene3D" id="3.10.180.10">
    <property type="entry name" value="2,3-Dihydroxybiphenyl 1,2-Dioxygenase, domain 1"/>
    <property type="match status" value="1"/>
</dbReference>
<dbReference type="Pfam" id="PF00903">
    <property type="entry name" value="Glyoxalase"/>
    <property type="match status" value="1"/>
</dbReference>
<dbReference type="SUPFAM" id="SSF54593">
    <property type="entry name" value="Glyoxalase/Bleomycin resistance protein/Dihydroxybiphenyl dioxygenase"/>
    <property type="match status" value="1"/>
</dbReference>
<dbReference type="PANTHER" id="PTHR46142">
    <property type="match status" value="1"/>
</dbReference>
<feature type="domain" description="VOC" evidence="1">
    <location>
        <begin position="5"/>
        <end position="116"/>
    </location>
</feature>
<dbReference type="InterPro" id="IPR037523">
    <property type="entry name" value="VOC_core"/>
</dbReference>
<reference evidence="2" key="1">
    <citation type="submission" date="2020-05" db="EMBL/GenBank/DDBJ databases">
        <authorList>
            <person name="Chiriac C."/>
            <person name="Salcher M."/>
            <person name="Ghai R."/>
            <person name="Kavagutti S V."/>
        </authorList>
    </citation>
    <scope>NUCLEOTIDE SEQUENCE</scope>
</reference>
<organism evidence="2">
    <name type="scientific">freshwater metagenome</name>
    <dbReference type="NCBI Taxonomy" id="449393"/>
    <lineage>
        <taxon>unclassified sequences</taxon>
        <taxon>metagenomes</taxon>
        <taxon>ecological metagenomes</taxon>
    </lineage>
</organism>
<proteinExistence type="predicted"/>
<dbReference type="PROSITE" id="PS51819">
    <property type="entry name" value="VOC"/>
    <property type="match status" value="1"/>
</dbReference>
<evidence type="ECO:0000259" key="1">
    <source>
        <dbReference type="PROSITE" id="PS51819"/>
    </source>
</evidence>
<dbReference type="InterPro" id="IPR029068">
    <property type="entry name" value="Glyas_Bleomycin-R_OHBP_Dase"/>
</dbReference>